<protein>
    <submittedName>
        <fullName evidence="1">(northern house mosquito) hypothetical protein</fullName>
    </submittedName>
</protein>
<name>A0A8D8DS07_CULPI</name>
<dbReference type="EMBL" id="HBUE01170958">
    <property type="protein sequence ID" value="CAG6515062.1"/>
    <property type="molecule type" value="Transcribed_RNA"/>
</dbReference>
<dbReference type="AlphaFoldDB" id="A0A8D8DS07"/>
<evidence type="ECO:0000313" key="1">
    <source>
        <dbReference type="EMBL" id="CAG6515062.1"/>
    </source>
</evidence>
<proteinExistence type="predicted"/>
<reference evidence="1" key="1">
    <citation type="submission" date="2021-05" db="EMBL/GenBank/DDBJ databases">
        <authorList>
            <person name="Alioto T."/>
            <person name="Alioto T."/>
            <person name="Gomez Garrido J."/>
        </authorList>
    </citation>
    <scope>NUCLEOTIDE SEQUENCE</scope>
</reference>
<organism evidence="1">
    <name type="scientific">Culex pipiens</name>
    <name type="common">House mosquito</name>
    <dbReference type="NCBI Taxonomy" id="7175"/>
    <lineage>
        <taxon>Eukaryota</taxon>
        <taxon>Metazoa</taxon>
        <taxon>Ecdysozoa</taxon>
        <taxon>Arthropoda</taxon>
        <taxon>Hexapoda</taxon>
        <taxon>Insecta</taxon>
        <taxon>Pterygota</taxon>
        <taxon>Neoptera</taxon>
        <taxon>Endopterygota</taxon>
        <taxon>Diptera</taxon>
        <taxon>Nematocera</taxon>
        <taxon>Culicoidea</taxon>
        <taxon>Culicidae</taxon>
        <taxon>Culicinae</taxon>
        <taxon>Culicini</taxon>
        <taxon>Culex</taxon>
        <taxon>Culex</taxon>
    </lineage>
</organism>
<accession>A0A8D8DS07</accession>
<dbReference type="EMBL" id="HBUE01276405">
    <property type="protein sequence ID" value="CAG6566562.1"/>
    <property type="molecule type" value="Transcribed_RNA"/>
</dbReference>
<sequence length="118" mass="13160">MANHFWKGSACLPFQCSSAAPWEVCPPRSPSPGGCSRPEVSPGRRLSFDNGAFEIPLEVQHHQRIFIVLFLLLVHVQQKHSGSCLYRTVPLTNSGCLETSREFIIPSSSIFLFTRNSD</sequence>